<feature type="region of interest" description="Disordered" evidence="1">
    <location>
        <begin position="56"/>
        <end position="102"/>
    </location>
</feature>
<evidence type="ECO:0000313" key="4">
    <source>
        <dbReference type="EMBL" id="HIR09487.1"/>
    </source>
</evidence>
<feature type="domain" description="M23ase beta-sheet core" evidence="3">
    <location>
        <begin position="135"/>
        <end position="233"/>
    </location>
</feature>
<proteinExistence type="predicted"/>
<dbReference type="InterPro" id="IPR011055">
    <property type="entry name" value="Dup_hybrid_motif"/>
</dbReference>
<keyword evidence="2" id="KW-0812">Transmembrane</keyword>
<protein>
    <submittedName>
        <fullName evidence="4">M23 family metallopeptidase</fullName>
    </submittedName>
</protein>
<dbReference type="SUPFAM" id="SSF51261">
    <property type="entry name" value="Duplicated hybrid motif"/>
    <property type="match status" value="1"/>
</dbReference>
<comment type="caution">
    <text evidence="4">The sequence shown here is derived from an EMBL/GenBank/DDBJ whole genome shotgun (WGS) entry which is preliminary data.</text>
</comment>
<dbReference type="Pfam" id="PF01551">
    <property type="entry name" value="Peptidase_M23"/>
    <property type="match status" value="1"/>
</dbReference>
<name>A0A9D1A722_9FIRM</name>
<dbReference type="AlphaFoldDB" id="A0A9D1A722"/>
<reference evidence="4" key="1">
    <citation type="submission" date="2020-10" db="EMBL/GenBank/DDBJ databases">
        <authorList>
            <person name="Gilroy R."/>
        </authorList>
    </citation>
    <scope>NUCLEOTIDE SEQUENCE</scope>
    <source>
        <strain evidence="4">ChiHjej9B8-7071</strain>
    </source>
</reference>
<feature type="compositionally biased region" description="Basic and acidic residues" evidence="1">
    <location>
        <begin position="79"/>
        <end position="88"/>
    </location>
</feature>
<dbReference type="InterPro" id="IPR016047">
    <property type="entry name" value="M23ase_b-sheet_dom"/>
</dbReference>
<evidence type="ECO:0000256" key="1">
    <source>
        <dbReference type="SAM" id="MobiDB-lite"/>
    </source>
</evidence>
<dbReference type="GO" id="GO:0004222">
    <property type="term" value="F:metalloendopeptidase activity"/>
    <property type="evidence" value="ECO:0007669"/>
    <property type="project" value="TreeGrafter"/>
</dbReference>
<reference evidence="4" key="2">
    <citation type="journal article" date="2021" name="PeerJ">
        <title>Extensive microbial diversity within the chicken gut microbiome revealed by metagenomics and culture.</title>
        <authorList>
            <person name="Gilroy R."/>
            <person name="Ravi A."/>
            <person name="Getino M."/>
            <person name="Pursley I."/>
            <person name="Horton D.L."/>
            <person name="Alikhan N.F."/>
            <person name="Baker D."/>
            <person name="Gharbi K."/>
            <person name="Hall N."/>
            <person name="Watson M."/>
            <person name="Adriaenssens E.M."/>
            <person name="Foster-Nyarko E."/>
            <person name="Jarju S."/>
            <person name="Secka A."/>
            <person name="Antonio M."/>
            <person name="Oren A."/>
            <person name="Chaudhuri R.R."/>
            <person name="La Ragione R."/>
            <person name="Hildebrand F."/>
            <person name="Pallen M.J."/>
        </authorList>
    </citation>
    <scope>NUCLEOTIDE SEQUENCE</scope>
    <source>
        <strain evidence="4">ChiHjej9B8-7071</strain>
    </source>
</reference>
<gene>
    <name evidence="4" type="ORF">IAA70_03690</name>
</gene>
<dbReference type="PANTHER" id="PTHR21666">
    <property type="entry name" value="PEPTIDASE-RELATED"/>
    <property type="match status" value="1"/>
</dbReference>
<evidence type="ECO:0000256" key="2">
    <source>
        <dbReference type="SAM" id="Phobius"/>
    </source>
</evidence>
<organism evidence="4 5">
    <name type="scientific">Candidatus Avoscillospira stercoripullorum</name>
    <dbReference type="NCBI Taxonomy" id="2840709"/>
    <lineage>
        <taxon>Bacteria</taxon>
        <taxon>Bacillati</taxon>
        <taxon>Bacillota</taxon>
        <taxon>Clostridia</taxon>
        <taxon>Eubacteriales</taxon>
        <taxon>Oscillospiraceae</taxon>
        <taxon>Oscillospiraceae incertae sedis</taxon>
        <taxon>Candidatus Avoscillospira</taxon>
    </lineage>
</organism>
<dbReference type="EMBL" id="DVGD01000105">
    <property type="protein sequence ID" value="HIR09487.1"/>
    <property type="molecule type" value="Genomic_DNA"/>
</dbReference>
<dbReference type="InterPro" id="IPR050570">
    <property type="entry name" value="Cell_wall_metabolism_enzyme"/>
</dbReference>
<keyword evidence="2" id="KW-1133">Transmembrane helix</keyword>
<dbReference type="PANTHER" id="PTHR21666:SF270">
    <property type="entry name" value="MUREIN HYDROLASE ACTIVATOR ENVC"/>
    <property type="match status" value="1"/>
</dbReference>
<accession>A0A9D1A722</accession>
<dbReference type="Proteomes" id="UP000824258">
    <property type="component" value="Unassembled WGS sequence"/>
</dbReference>
<dbReference type="CDD" id="cd12797">
    <property type="entry name" value="M23_peptidase"/>
    <property type="match status" value="1"/>
</dbReference>
<evidence type="ECO:0000259" key="3">
    <source>
        <dbReference type="Pfam" id="PF01551"/>
    </source>
</evidence>
<sequence length="238" mass="25199">MQNNESRKEPNGLHKFIREKGYYILLTVCVLAIGVSGYFFVSGAIRQNQAAQETLSVPVKAQDPEDVKKPASSATGKTQTEDAPKTTEEETPAPTQTAPTQATPEVTVMPVSGDVIGAYAMDRLTYNATTQDWRVHNGVDLAASEGEDVLAARNGTVTAVYEDESYGVTVVVQHDDGYTSHYANLAETPAVAAGQFVTAGQVLGTVGATALLEVGAAPHVHFAVFLDGAPVDPMEFLA</sequence>
<feature type="compositionally biased region" description="Low complexity" evidence="1">
    <location>
        <begin position="92"/>
        <end position="102"/>
    </location>
</feature>
<feature type="transmembrane region" description="Helical" evidence="2">
    <location>
        <begin position="21"/>
        <end position="41"/>
    </location>
</feature>
<evidence type="ECO:0000313" key="5">
    <source>
        <dbReference type="Proteomes" id="UP000824258"/>
    </source>
</evidence>
<dbReference type="Gene3D" id="2.70.70.10">
    <property type="entry name" value="Glucose Permease (Domain IIA)"/>
    <property type="match status" value="1"/>
</dbReference>
<keyword evidence="2" id="KW-0472">Membrane</keyword>